<evidence type="ECO:0000256" key="3">
    <source>
        <dbReference type="ARBA" id="ARBA00022763"/>
    </source>
</evidence>
<dbReference type="EMBL" id="JAACJL010000015">
    <property type="protein sequence ID" value="KAF4621449.1"/>
    <property type="molecule type" value="Genomic_DNA"/>
</dbReference>
<comment type="caution">
    <text evidence="8">The sequence shown here is derived from an EMBL/GenBank/DDBJ whole genome shotgun (WGS) entry which is preliminary data.</text>
</comment>
<feature type="region of interest" description="Disordered" evidence="7">
    <location>
        <begin position="474"/>
        <end position="531"/>
    </location>
</feature>
<feature type="region of interest" description="Disordered" evidence="7">
    <location>
        <begin position="59"/>
        <end position="145"/>
    </location>
</feature>
<evidence type="ECO:0000313" key="8">
    <source>
        <dbReference type="EMBL" id="KAF4621449.1"/>
    </source>
</evidence>
<dbReference type="SUPFAM" id="SSF51658">
    <property type="entry name" value="Xylose isomerase-like"/>
    <property type="match status" value="1"/>
</dbReference>
<dbReference type="Gene3D" id="3.20.20.150">
    <property type="entry name" value="Divalent-metal-dependent TIM barrel enzymes"/>
    <property type="match status" value="1"/>
</dbReference>
<dbReference type="AlphaFoldDB" id="A0A8H4VVG7"/>
<evidence type="ECO:0000256" key="6">
    <source>
        <dbReference type="ARBA" id="ARBA00023204"/>
    </source>
</evidence>
<evidence type="ECO:0000256" key="2">
    <source>
        <dbReference type="ARBA" id="ARBA00022759"/>
    </source>
</evidence>
<dbReference type="PANTHER" id="PTHR31290:SF5">
    <property type="entry name" value="UV-DAMAGE ENDONUCLEASE"/>
    <property type="match status" value="1"/>
</dbReference>
<dbReference type="GO" id="GO:0005739">
    <property type="term" value="C:mitochondrion"/>
    <property type="evidence" value="ECO:0007669"/>
    <property type="project" value="TreeGrafter"/>
</dbReference>
<dbReference type="GO" id="GO:0009411">
    <property type="term" value="P:response to UV"/>
    <property type="evidence" value="ECO:0007669"/>
    <property type="project" value="InterPro"/>
</dbReference>
<keyword evidence="5" id="KW-0378">Hydrolase</keyword>
<keyword evidence="3" id="KW-0227">DNA damage</keyword>
<dbReference type="GO" id="GO:0043504">
    <property type="term" value="P:mitochondrial DNA repair"/>
    <property type="evidence" value="ECO:0007669"/>
    <property type="project" value="TreeGrafter"/>
</dbReference>
<sequence length="531" mass="59759">MLLQRLLANTRRLAFTATLPLSFKTLPMNDLVVRVEQTTRCLRRSSRLLATSAHTVALASLTPEPEPTASPAKKRKRKLAVDSETEEGETAREGGTADVQPSPRTRKSANKKTSSVRKVATQVDGDDWVEAPSPSKPRKKREPKPEPVYIIPDVARKETTFKGRLGYACLNTILRTKKPATEAVFCSRTCRLDSLRKNGLDWVKELGRKNVQDLLTILQWNEANNIRFFRLSSEMFPFASHGQYGYSLDYCADELAKAGAFAREHGHRLTTHPGQFTQLGSPKPAVVEAAIRDLEYHRQMLELLGTGPDSVMIIHGGGVYGDKVSTLERLKENLQKLPQNIRDRLVLENDEICYNAEDLLPICEELSIPLVFGPDYHHDRIFPSSIPPKTIIERANVIWKRRGIKPKQHLSEERPGAITVMERRAHADRCENLPEDLPDDMDLMIEAKDKEQAVLYLHRMYNLQPVIYESLRPAAANPSKQTAGRKSTKRARANATKELAKDKDEQEESSELSGCDSGEDEEVLVDEPSQV</sequence>
<evidence type="ECO:0000256" key="1">
    <source>
        <dbReference type="ARBA" id="ARBA00022722"/>
    </source>
</evidence>
<dbReference type="GO" id="GO:0005634">
    <property type="term" value="C:nucleus"/>
    <property type="evidence" value="ECO:0007669"/>
    <property type="project" value="TreeGrafter"/>
</dbReference>
<dbReference type="InterPro" id="IPR004601">
    <property type="entry name" value="UvdE"/>
</dbReference>
<keyword evidence="6" id="KW-0234">DNA repair</keyword>
<dbReference type="PANTHER" id="PTHR31290">
    <property type="entry name" value="UV-DAMAGE ENDONUCLEASE"/>
    <property type="match status" value="1"/>
</dbReference>
<dbReference type="GO" id="GO:0004519">
    <property type="term" value="F:endonuclease activity"/>
    <property type="evidence" value="ECO:0007669"/>
    <property type="project" value="UniProtKB-KW"/>
</dbReference>
<dbReference type="NCBIfam" id="TIGR00629">
    <property type="entry name" value="uvde"/>
    <property type="match status" value="1"/>
</dbReference>
<proteinExistence type="predicted"/>
<keyword evidence="9" id="KW-1185">Reference proteome</keyword>
<evidence type="ECO:0000256" key="5">
    <source>
        <dbReference type="ARBA" id="ARBA00022801"/>
    </source>
</evidence>
<reference evidence="8 9" key="1">
    <citation type="submission" date="2019-12" db="EMBL/GenBank/DDBJ databases">
        <authorList>
            <person name="Floudas D."/>
            <person name="Bentzer J."/>
            <person name="Ahren D."/>
            <person name="Johansson T."/>
            <person name="Persson P."/>
            <person name="Tunlid A."/>
        </authorList>
    </citation>
    <scope>NUCLEOTIDE SEQUENCE [LARGE SCALE GENOMIC DNA]</scope>
    <source>
        <strain evidence="8 9">CBS 102.39</strain>
    </source>
</reference>
<evidence type="ECO:0000313" key="9">
    <source>
        <dbReference type="Proteomes" id="UP000521872"/>
    </source>
</evidence>
<dbReference type="Pfam" id="PF03851">
    <property type="entry name" value="UvdE"/>
    <property type="match status" value="1"/>
</dbReference>
<keyword evidence="4" id="KW-0228">DNA excision</keyword>
<evidence type="ECO:0000256" key="7">
    <source>
        <dbReference type="SAM" id="MobiDB-lite"/>
    </source>
</evidence>
<organism evidence="8 9">
    <name type="scientific">Agrocybe pediades</name>
    <dbReference type="NCBI Taxonomy" id="84607"/>
    <lineage>
        <taxon>Eukaryota</taxon>
        <taxon>Fungi</taxon>
        <taxon>Dikarya</taxon>
        <taxon>Basidiomycota</taxon>
        <taxon>Agaricomycotina</taxon>
        <taxon>Agaricomycetes</taxon>
        <taxon>Agaricomycetidae</taxon>
        <taxon>Agaricales</taxon>
        <taxon>Agaricineae</taxon>
        <taxon>Strophariaceae</taxon>
        <taxon>Agrocybe</taxon>
    </lineage>
</organism>
<dbReference type="InterPro" id="IPR036237">
    <property type="entry name" value="Xyl_isomerase-like_sf"/>
</dbReference>
<name>A0A8H4VVG7_9AGAR</name>
<accession>A0A8H4VVG7</accession>
<dbReference type="GO" id="GO:0016787">
    <property type="term" value="F:hydrolase activity"/>
    <property type="evidence" value="ECO:0007669"/>
    <property type="project" value="UniProtKB-KW"/>
</dbReference>
<dbReference type="Proteomes" id="UP000521872">
    <property type="component" value="Unassembled WGS sequence"/>
</dbReference>
<keyword evidence="1" id="KW-0540">Nuclease</keyword>
<evidence type="ECO:0000256" key="4">
    <source>
        <dbReference type="ARBA" id="ARBA00022769"/>
    </source>
</evidence>
<gene>
    <name evidence="8" type="ORF">D9613_000500</name>
</gene>
<keyword evidence="2" id="KW-0255">Endonuclease</keyword>
<dbReference type="GO" id="GO:0006289">
    <property type="term" value="P:nucleotide-excision repair"/>
    <property type="evidence" value="ECO:0007669"/>
    <property type="project" value="InterPro"/>
</dbReference>
<protein>
    <recommendedName>
        <fullName evidence="10">UV-endonuclease UvdE</fullName>
    </recommendedName>
</protein>
<evidence type="ECO:0008006" key="10">
    <source>
        <dbReference type="Google" id="ProtNLM"/>
    </source>
</evidence>